<feature type="region of interest" description="Disordered" evidence="1">
    <location>
        <begin position="173"/>
        <end position="204"/>
    </location>
</feature>
<feature type="region of interest" description="Disordered" evidence="1">
    <location>
        <begin position="86"/>
        <end position="132"/>
    </location>
</feature>
<protein>
    <submittedName>
        <fullName evidence="2">Uncharacterized protein</fullName>
    </submittedName>
</protein>
<keyword evidence="3" id="KW-1185">Reference proteome</keyword>
<proteinExistence type="predicted"/>
<evidence type="ECO:0000313" key="3">
    <source>
        <dbReference type="Proteomes" id="UP001633002"/>
    </source>
</evidence>
<organism evidence="2 3">
    <name type="scientific">Riccia sorocarpa</name>
    <dbReference type="NCBI Taxonomy" id="122646"/>
    <lineage>
        <taxon>Eukaryota</taxon>
        <taxon>Viridiplantae</taxon>
        <taxon>Streptophyta</taxon>
        <taxon>Embryophyta</taxon>
        <taxon>Marchantiophyta</taxon>
        <taxon>Marchantiopsida</taxon>
        <taxon>Marchantiidae</taxon>
        <taxon>Marchantiales</taxon>
        <taxon>Ricciaceae</taxon>
        <taxon>Riccia</taxon>
    </lineage>
</organism>
<evidence type="ECO:0000313" key="2">
    <source>
        <dbReference type="EMBL" id="KAL3678964.1"/>
    </source>
</evidence>
<dbReference type="EMBL" id="JBJQOH010000007">
    <property type="protein sequence ID" value="KAL3678964.1"/>
    <property type="molecule type" value="Genomic_DNA"/>
</dbReference>
<evidence type="ECO:0000256" key="1">
    <source>
        <dbReference type="SAM" id="MobiDB-lite"/>
    </source>
</evidence>
<dbReference type="Proteomes" id="UP001633002">
    <property type="component" value="Unassembled WGS sequence"/>
</dbReference>
<feature type="compositionally biased region" description="Acidic residues" evidence="1">
    <location>
        <begin position="120"/>
        <end position="131"/>
    </location>
</feature>
<gene>
    <name evidence="2" type="ORF">R1sor_021920</name>
</gene>
<dbReference type="AlphaFoldDB" id="A0ABD3GP73"/>
<feature type="compositionally biased region" description="Polar residues" evidence="1">
    <location>
        <begin position="1"/>
        <end position="10"/>
    </location>
</feature>
<name>A0ABD3GP73_9MARC</name>
<comment type="caution">
    <text evidence="2">The sequence shown here is derived from an EMBL/GenBank/DDBJ whole genome shotgun (WGS) entry which is preliminary data.</text>
</comment>
<accession>A0ABD3GP73</accession>
<reference evidence="2 3" key="1">
    <citation type="submission" date="2024-09" db="EMBL/GenBank/DDBJ databases">
        <title>Chromosome-scale assembly of Riccia sorocarpa.</title>
        <authorList>
            <person name="Paukszto L."/>
        </authorList>
    </citation>
    <scope>NUCLEOTIDE SEQUENCE [LARGE SCALE GENOMIC DNA]</scope>
    <source>
        <strain evidence="2">LP-2024</strain>
        <tissue evidence="2">Aerial parts of the thallus</tissue>
    </source>
</reference>
<sequence>MIRTKQTVIKSTGGKPPDPRLGQWFKDMWKSGEVSLIHADAISPEAPPAYSLSDASLRAPEASSSSQGFNILSLVGWLQISQNNCMDRGEESPTAVSSEAEEVHGEDLDQDADPNANPHDEDEAASEDEPGLEPTDMQHIIVHLHRTEHSGPPRRLDADDIFEGLIQFEEERRKGKRKTTTALARNTKKSRPVEAVPEEPFDPMTNQTIGRKSYKEMIPLVCCSDETYAAFEKFVKCWKEGTIPDVHGTIGRSKDPRTGQDADRGFSQLSVNRFRAINGLSDEDLKLAWTVLEEWKVWVTKPAKYQGPEDVVSLKDFCKILKATRNLEKRM</sequence>
<feature type="region of interest" description="Disordered" evidence="1">
    <location>
        <begin position="1"/>
        <end position="20"/>
    </location>
</feature>